<feature type="transmembrane region" description="Helical" evidence="9">
    <location>
        <begin position="465"/>
        <end position="491"/>
    </location>
</feature>
<evidence type="ECO:0000256" key="7">
    <source>
        <dbReference type="ARBA" id="ARBA00022989"/>
    </source>
</evidence>
<dbReference type="EMBL" id="VXIS01000048">
    <property type="protein sequence ID" value="KAA8910282.1"/>
    <property type="molecule type" value="Genomic_DNA"/>
</dbReference>
<dbReference type="Proteomes" id="UP000326924">
    <property type="component" value="Unassembled WGS sequence"/>
</dbReference>
<comment type="similarity">
    <text evidence="2">Belongs to the ABC transporter superfamily. ABCG family. Eye pigment precursor importer (TC 3.A.1.204) subfamily.</text>
</comment>
<comment type="caution">
    <text evidence="11">The sequence shown here is derived from an EMBL/GenBank/DDBJ whole genome shotgun (WGS) entry which is preliminary data.</text>
</comment>
<dbReference type="InterPro" id="IPR043926">
    <property type="entry name" value="ABCG_dom"/>
</dbReference>
<dbReference type="GO" id="GO:0140359">
    <property type="term" value="F:ABC-type transporter activity"/>
    <property type="evidence" value="ECO:0007669"/>
    <property type="project" value="InterPro"/>
</dbReference>
<dbReference type="Pfam" id="PF19055">
    <property type="entry name" value="ABC2_membrane_7"/>
    <property type="match status" value="1"/>
</dbReference>
<dbReference type="OrthoDB" id="66620at2759"/>
<evidence type="ECO:0000256" key="2">
    <source>
        <dbReference type="ARBA" id="ARBA00005814"/>
    </source>
</evidence>
<evidence type="ECO:0000313" key="11">
    <source>
        <dbReference type="EMBL" id="KAA8910282.1"/>
    </source>
</evidence>
<keyword evidence="5" id="KW-0547">Nucleotide-binding</keyword>
<reference evidence="11 12" key="1">
    <citation type="submission" date="2019-09" db="EMBL/GenBank/DDBJ databases">
        <title>Draft genome of the ectomycorrhizal ascomycete Sphaerosporella brunnea.</title>
        <authorList>
            <consortium name="DOE Joint Genome Institute"/>
            <person name="Benucci G.M."/>
            <person name="Marozzi G."/>
            <person name="Antonielli L."/>
            <person name="Sanchez S."/>
            <person name="Marco P."/>
            <person name="Wang X."/>
            <person name="Falini L.B."/>
            <person name="Barry K."/>
            <person name="Haridas S."/>
            <person name="Lipzen A."/>
            <person name="Labutti K."/>
            <person name="Grigoriev I.V."/>
            <person name="Murat C."/>
            <person name="Martin F."/>
            <person name="Albertini E."/>
            <person name="Donnini D."/>
            <person name="Bonito G."/>
        </authorList>
    </citation>
    <scope>NUCLEOTIDE SEQUENCE [LARGE SCALE GENOMIC DNA]</scope>
    <source>
        <strain evidence="11 12">Sb_GMNB300</strain>
    </source>
</reference>
<evidence type="ECO:0000256" key="9">
    <source>
        <dbReference type="SAM" id="Phobius"/>
    </source>
</evidence>
<dbReference type="Gene3D" id="3.40.50.300">
    <property type="entry name" value="P-loop containing nucleotide triphosphate hydrolases"/>
    <property type="match status" value="1"/>
</dbReference>
<dbReference type="InterPro" id="IPR003439">
    <property type="entry name" value="ABC_transporter-like_ATP-bd"/>
</dbReference>
<organism evidence="11 12">
    <name type="scientific">Sphaerosporella brunnea</name>
    <dbReference type="NCBI Taxonomy" id="1250544"/>
    <lineage>
        <taxon>Eukaryota</taxon>
        <taxon>Fungi</taxon>
        <taxon>Dikarya</taxon>
        <taxon>Ascomycota</taxon>
        <taxon>Pezizomycotina</taxon>
        <taxon>Pezizomycetes</taxon>
        <taxon>Pezizales</taxon>
        <taxon>Pyronemataceae</taxon>
        <taxon>Sphaerosporella</taxon>
    </lineage>
</organism>
<keyword evidence="11" id="KW-0378">Hydrolase</keyword>
<dbReference type="AlphaFoldDB" id="A0A5J5F2V7"/>
<dbReference type="GO" id="GO:0016887">
    <property type="term" value="F:ATP hydrolysis activity"/>
    <property type="evidence" value="ECO:0007669"/>
    <property type="project" value="InterPro"/>
</dbReference>
<name>A0A5J5F2V7_9PEZI</name>
<dbReference type="SMART" id="SM00382">
    <property type="entry name" value="AAA"/>
    <property type="match status" value="1"/>
</dbReference>
<keyword evidence="12" id="KW-1185">Reference proteome</keyword>
<dbReference type="GO" id="GO:0016020">
    <property type="term" value="C:membrane"/>
    <property type="evidence" value="ECO:0007669"/>
    <property type="project" value="UniProtKB-SubCell"/>
</dbReference>
<protein>
    <submittedName>
        <fullName evidence="11">P-loop containing nucleoside triphosphate hydrolase protein</fullName>
    </submittedName>
</protein>
<feature type="transmembrane region" description="Helical" evidence="9">
    <location>
        <begin position="591"/>
        <end position="611"/>
    </location>
</feature>
<dbReference type="PANTHER" id="PTHR48042">
    <property type="entry name" value="ABC TRANSPORTER G FAMILY MEMBER 11"/>
    <property type="match status" value="1"/>
</dbReference>
<dbReference type="Pfam" id="PF01061">
    <property type="entry name" value="ABC2_membrane"/>
    <property type="match status" value="1"/>
</dbReference>
<keyword evidence="8 9" id="KW-0472">Membrane</keyword>
<dbReference type="GO" id="GO:0005524">
    <property type="term" value="F:ATP binding"/>
    <property type="evidence" value="ECO:0007669"/>
    <property type="project" value="UniProtKB-KW"/>
</dbReference>
<keyword evidence="4 9" id="KW-0812">Transmembrane</keyword>
<evidence type="ECO:0000256" key="5">
    <source>
        <dbReference type="ARBA" id="ARBA00022741"/>
    </source>
</evidence>
<evidence type="ECO:0000259" key="10">
    <source>
        <dbReference type="PROSITE" id="PS50893"/>
    </source>
</evidence>
<dbReference type="PANTHER" id="PTHR48042:SF11">
    <property type="entry name" value="ABC TRANSPORTER G FAMILY MEMBER 11"/>
    <property type="match status" value="1"/>
</dbReference>
<dbReference type="PROSITE" id="PS50893">
    <property type="entry name" value="ABC_TRANSPORTER_2"/>
    <property type="match status" value="1"/>
</dbReference>
<evidence type="ECO:0000256" key="4">
    <source>
        <dbReference type="ARBA" id="ARBA00022692"/>
    </source>
</evidence>
<evidence type="ECO:0000256" key="8">
    <source>
        <dbReference type="ARBA" id="ARBA00023136"/>
    </source>
</evidence>
<dbReference type="PROSITE" id="PS00211">
    <property type="entry name" value="ABC_TRANSPORTER_1"/>
    <property type="match status" value="1"/>
</dbReference>
<accession>A0A5J5F2V7</accession>
<proteinExistence type="inferred from homology"/>
<feature type="domain" description="ABC transporter" evidence="10">
    <location>
        <begin position="24"/>
        <end position="270"/>
    </location>
</feature>
<gene>
    <name evidence="11" type="ORF">FN846DRAFT_905138</name>
</gene>
<keyword evidence="3" id="KW-0813">Transport</keyword>
<dbReference type="InterPro" id="IPR003593">
    <property type="entry name" value="AAA+_ATPase"/>
</dbReference>
<feature type="transmembrane region" description="Helical" evidence="9">
    <location>
        <begin position="350"/>
        <end position="371"/>
    </location>
</feature>
<feature type="transmembrane region" description="Helical" evidence="9">
    <location>
        <begin position="426"/>
        <end position="453"/>
    </location>
</feature>
<evidence type="ECO:0000313" key="12">
    <source>
        <dbReference type="Proteomes" id="UP000326924"/>
    </source>
</evidence>
<evidence type="ECO:0000256" key="6">
    <source>
        <dbReference type="ARBA" id="ARBA00022840"/>
    </source>
</evidence>
<feature type="transmembrane region" description="Helical" evidence="9">
    <location>
        <begin position="383"/>
        <end position="406"/>
    </location>
</feature>
<dbReference type="SUPFAM" id="SSF52540">
    <property type="entry name" value="P-loop containing nucleoside triphosphate hydrolases"/>
    <property type="match status" value="1"/>
</dbReference>
<dbReference type="InterPro" id="IPR017871">
    <property type="entry name" value="ABC_transporter-like_CS"/>
</dbReference>
<dbReference type="InParanoid" id="A0A5J5F2V7"/>
<dbReference type="CDD" id="cd03213">
    <property type="entry name" value="ABCG_EPDR"/>
    <property type="match status" value="1"/>
</dbReference>
<keyword evidence="6" id="KW-0067">ATP-binding</keyword>
<dbReference type="InterPro" id="IPR027417">
    <property type="entry name" value="P-loop_NTPase"/>
</dbReference>
<feature type="transmembrane region" description="Helical" evidence="9">
    <location>
        <begin position="503"/>
        <end position="523"/>
    </location>
</feature>
<dbReference type="InterPro" id="IPR013525">
    <property type="entry name" value="ABC2_TM"/>
</dbReference>
<dbReference type="InterPro" id="IPR052215">
    <property type="entry name" value="Plant_ABCG"/>
</dbReference>
<comment type="subcellular location">
    <subcellularLocation>
        <location evidence="1">Membrane</location>
        <topology evidence="1">Multi-pass membrane protein</topology>
    </subcellularLocation>
</comment>
<evidence type="ECO:0000256" key="3">
    <source>
        <dbReference type="ARBA" id="ARBA00022448"/>
    </source>
</evidence>
<evidence type="ECO:0000256" key="1">
    <source>
        <dbReference type="ARBA" id="ARBA00004141"/>
    </source>
</evidence>
<keyword evidence="7 9" id="KW-1133">Transmembrane helix</keyword>
<dbReference type="Pfam" id="PF00005">
    <property type="entry name" value="ABC_tran"/>
    <property type="match status" value="1"/>
</dbReference>
<sequence length="616" mass="68264">MSATPSNSVDLEANPAAANSIAEFQWRGITVTVKDMKTKKPINILEGVTGSARPGEMVALMGPSGSGKTTLLNALARRPAAASAQVSGDLLIDGREFDSKFLKSISTYVEQEDALIGSLTVRETIEFAARLSPASTGTGRAARVSELIRAFGLEKQEHAIVGTPVQKGISGGQKRRVSVASQLITRPKILFLDEPTSGLDSTAAYEVMSCIRNVAMAENILVVCSIHQPSTATFGLFSHLVLMSGGKLVYSGVRSEAVQYFANQGVPVPDLTNPAEHFLDVCNTDFNNTDAGVERLERLVSAWNSEPLSTKEPKSEATRLTSTDSSHRSSLRKTLVLLHRLWLKSYRDVLAYWLRVAMYLGLAFMMGTVWLRLDSSQKNIQPFINAIFFSGAFMSFMAVAYIPAFLEDYSSFQKERHNGLYGPTSFLLSNFLIGIPFIFLNTLLFSIITVFLVNFRHDATSFWKYVMWLFLDLLAAESLVVLISCIFPIFVASLAITAFANGLWMSVGGFLVPQSVLNVFWYYTFYWIDYQRYVFQGMMFNEFEHREYKCPRSATGEGYQCMYASPLQDEGRIAGSGVLTAMGYGRKREGMWIGILIAIIAGLRLLAWVTLKLKKH</sequence>